<gene>
    <name evidence="2" type="ORF">UFOPK2761_03109</name>
</gene>
<feature type="compositionally biased region" description="Acidic residues" evidence="1">
    <location>
        <begin position="91"/>
        <end position="102"/>
    </location>
</feature>
<dbReference type="EMBL" id="CAEZYQ010000036">
    <property type="protein sequence ID" value="CAB4766578.1"/>
    <property type="molecule type" value="Genomic_DNA"/>
</dbReference>
<protein>
    <submittedName>
        <fullName evidence="2">Unannotated protein</fullName>
    </submittedName>
</protein>
<dbReference type="AlphaFoldDB" id="A0A6J6V5X6"/>
<evidence type="ECO:0000256" key="1">
    <source>
        <dbReference type="SAM" id="MobiDB-lite"/>
    </source>
</evidence>
<reference evidence="2" key="1">
    <citation type="submission" date="2020-05" db="EMBL/GenBank/DDBJ databases">
        <authorList>
            <person name="Chiriac C."/>
            <person name="Salcher M."/>
            <person name="Ghai R."/>
            <person name="Kavagutti S V."/>
        </authorList>
    </citation>
    <scope>NUCLEOTIDE SEQUENCE</scope>
</reference>
<feature type="region of interest" description="Disordered" evidence="1">
    <location>
        <begin position="66"/>
        <end position="102"/>
    </location>
</feature>
<accession>A0A6J6V5X6</accession>
<organism evidence="2">
    <name type="scientific">freshwater metagenome</name>
    <dbReference type="NCBI Taxonomy" id="449393"/>
    <lineage>
        <taxon>unclassified sequences</taxon>
        <taxon>metagenomes</taxon>
        <taxon>ecological metagenomes</taxon>
    </lineage>
</organism>
<name>A0A6J6V5X6_9ZZZZ</name>
<sequence length="102" mass="11198">MTDPQPLGRLIDSLGVEHRPEEGELVLGAVVLMKVMEADGRISMRSAWSPGLSWMERVGMHQAAAQTDLPVRPSGQWDTRELDSGVSVESVDGDGWDDPDQR</sequence>
<proteinExistence type="predicted"/>
<evidence type="ECO:0000313" key="2">
    <source>
        <dbReference type="EMBL" id="CAB4766578.1"/>
    </source>
</evidence>